<protein>
    <submittedName>
        <fullName evidence="9">Peroxisomal targeting signal receptor</fullName>
    </submittedName>
</protein>
<evidence type="ECO:0000256" key="3">
    <source>
        <dbReference type="ARBA" id="ARBA00005348"/>
    </source>
</evidence>
<keyword evidence="6 8" id="KW-0802">TPR repeat</keyword>
<comment type="caution">
    <text evidence="9">The sequence shown here is derived from an EMBL/GenBank/DDBJ whole genome shotgun (WGS) entry which is preliminary data.</text>
</comment>
<dbReference type="Pfam" id="PF13414">
    <property type="entry name" value="TPR_11"/>
    <property type="match status" value="1"/>
</dbReference>
<evidence type="ECO:0000256" key="1">
    <source>
        <dbReference type="ARBA" id="ARBA00004275"/>
    </source>
</evidence>
<dbReference type="PROSITE" id="PS50293">
    <property type="entry name" value="TPR_REGION"/>
    <property type="match status" value="1"/>
</dbReference>
<accession>A0ABR4NPV8</accession>
<dbReference type="Pfam" id="PF13181">
    <property type="entry name" value="TPR_8"/>
    <property type="match status" value="1"/>
</dbReference>
<proteinExistence type="inferred from homology"/>
<dbReference type="InterPro" id="IPR011990">
    <property type="entry name" value="TPR-like_helical_dom_sf"/>
</dbReference>
<dbReference type="Pfam" id="PF00515">
    <property type="entry name" value="TPR_1"/>
    <property type="match status" value="1"/>
</dbReference>
<dbReference type="PANTHER" id="PTHR10130">
    <property type="entry name" value="PEROXISOMAL TARGETING SIGNAL 1 RECEPTOR PEX5"/>
    <property type="match status" value="1"/>
</dbReference>
<evidence type="ECO:0000256" key="5">
    <source>
        <dbReference type="ARBA" id="ARBA00022737"/>
    </source>
</evidence>
<dbReference type="InterPro" id="IPR024111">
    <property type="entry name" value="PEX5/PEX5L"/>
</dbReference>
<comment type="subcellular location">
    <subcellularLocation>
        <location evidence="2">Cytoplasm</location>
    </subcellularLocation>
    <subcellularLocation>
        <location evidence="1">Peroxisome</location>
    </subcellularLocation>
</comment>
<gene>
    <name evidence="9" type="ORF">RNJ44_01497</name>
</gene>
<dbReference type="EMBL" id="JBEVYD010000010">
    <property type="protein sequence ID" value="KAL3230134.1"/>
    <property type="molecule type" value="Genomic_DNA"/>
</dbReference>
<dbReference type="Proteomes" id="UP001623330">
    <property type="component" value="Unassembled WGS sequence"/>
</dbReference>
<evidence type="ECO:0000256" key="6">
    <source>
        <dbReference type="ARBA" id="ARBA00022803"/>
    </source>
</evidence>
<evidence type="ECO:0000256" key="2">
    <source>
        <dbReference type="ARBA" id="ARBA00004496"/>
    </source>
</evidence>
<comment type="similarity">
    <text evidence="3">Belongs to the peroxisomal targeting signal receptor family.</text>
</comment>
<evidence type="ECO:0000313" key="10">
    <source>
        <dbReference type="Proteomes" id="UP001623330"/>
    </source>
</evidence>
<dbReference type="SUPFAM" id="SSF48452">
    <property type="entry name" value="TPR-like"/>
    <property type="match status" value="1"/>
</dbReference>
<keyword evidence="4" id="KW-0963">Cytoplasm</keyword>
<dbReference type="PROSITE" id="PS50005">
    <property type="entry name" value="TPR"/>
    <property type="match status" value="2"/>
</dbReference>
<name>A0ABR4NPV8_9SACH</name>
<sequence>MDCHGGNSVLQLSRRIDTSLRINHRYGRKEADFVRQKNNVGLDMDVDMDMKLNEKLPLFVPMAKTNEITSNISSNNNNHINNNMINNSINASRLINEFNAKVHKSNTVSRKYGNAMYHHTSNYIPQFNTNIGLNSYRRKEEFDWDTEFANMEQELELVEEESMMRHSQAASDTTTATGARGLQATVGYHYSSDMEEDCQNIYDYVSSKATSVASNSSSYMGSLATADAFIATYEFNKDNKYMYRTPSAYEVGCILMENNCNLTEIALAFEAAIQEQDQQHLIDSWYRLGLVQLQNEREEKAVEAFQQVLALDPNHIEAMKLLAVSYINEGDKTRAIGAITGILAAKGIKTEEFKEELNIVNTKEVLEHILRHIPSTSININHDKDILTALALINYLLNRPENSIKCFEKILEHDPKDEIVWNHLGATMANSSQYERAIKTYLRTIELKPSFVRARYNLGSTLVKTGEYQKGIESLLIALTMQGTKVPIQFKNLSEFIEILRGIETETNNTIIKSLKNALTKLPPDDDHTAIEVKIKMVLN</sequence>
<dbReference type="PANTHER" id="PTHR10130:SF0">
    <property type="entry name" value="GH08708P"/>
    <property type="match status" value="1"/>
</dbReference>
<keyword evidence="9" id="KW-0675">Receptor</keyword>
<dbReference type="InterPro" id="IPR019734">
    <property type="entry name" value="TPR_rpt"/>
</dbReference>
<reference evidence="9 10" key="1">
    <citation type="submission" date="2024-05" db="EMBL/GenBank/DDBJ databases">
        <title>Long read based assembly of the Candida bracarensis genome reveals expanded adhesin content.</title>
        <authorList>
            <person name="Marcet-Houben M."/>
            <person name="Ksiezopolska E."/>
            <person name="Gabaldon T."/>
        </authorList>
    </citation>
    <scope>NUCLEOTIDE SEQUENCE [LARGE SCALE GENOMIC DNA]</scope>
    <source>
        <strain evidence="9 10">CBM6</strain>
    </source>
</reference>
<organism evidence="9 10">
    <name type="scientific">Nakaseomyces bracarensis</name>
    <dbReference type="NCBI Taxonomy" id="273131"/>
    <lineage>
        <taxon>Eukaryota</taxon>
        <taxon>Fungi</taxon>
        <taxon>Dikarya</taxon>
        <taxon>Ascomycota</taxon>
        <taxon>Saccharomycotina</taxon>
        <taxon>Saccharomycetes</taxon>
        <taxon>Saccharomycetales</taxon>
        <taxon>Saccharomycetaceae</taxon>
        <taxon>Nakaseomyces</taxon>
    </lineage>
</organism>
<dbReference type="SMART" id="SM00028">
    <property type="entry name" value="TPR"/>
    <property type="match status" value="4"/>
</dbReference>
<evidence type="ECO:0000313" key="9">
    <source>
        <dbReference type="EMBL" id="KAL3230134.1"/>
    </source>
</evidence>
<keyword evidence="7" id="KW-0576">Peroxisome</keyword>
<dbReference type="Gene3D" id="1.25.40.10">
    <property type="entry name" value="Tetratricopeptide repeat domain"/>
    <property type="match status" value="1"/>
</dbReference>
<evidence type="ECO:0000256" key="4">
    <source>
        <dbReference type="ARBA" id="ARBA00022490"/>
    </source>
</evidence>
<feature type="repeat" description="TPR" evidence="8">
    <location>
        <begin position="418"/>
        <end position="451"/>
    </location>
</feature>
<keyword evidence="10" id="KW-1185">Reference proteome</keyword>
<keyword evidence="5" id="KW-0677">Repeat</keyword>
<feature type="repeat" description="TPR" evidence="8">
    <location>
        <begin position="282"/>
        <end position="315"/>
    </location>
</feature>
<evidence type="ECO:0000256" key="8">
    <source>
        <dbReference type="PROSITE-ProRule" id="PRU00339"/>
    </source>
</evidence>
<evidence type="ECO:0000256" key="7">
    <source>
        <dbReference type="ARBA" id="ARBA00023140"/>
    </source>
</evidence>